<reference evidence="4 6" key="1">
    <citation type="journal article" date="2015" name="Stand. Genomic Sci.">
        <title>Genomic Encyclopedia of Bacterial and Archaeal Type Strains, Phase III: the genomes of soil and plant-associated and newly described type strains.</title>
        <authorList>
            <person name="Whitman W.B."/>
            <person name="Woyke T."/>
            <person name="Klenk H.P."/>
            <person name="Zhou Y."/>
            <person name="Lilburn T.G."/>
            <person name="Beck B.J."/>
            <person name="De Vos P."/>
            <person name="Vandamme P."/>
            <person name="Eisen J.A."/>
            <person name="Garrity G."/>
            <person name="Hugenholtz P."/>
            <person name="Kyrpides N.C."/>
        </authorList>
    </citation>
    <scope>NUCLEOTIDE SEQUENCE [LARGE SCALE GENOMIC DNA]</scope>
    <source>
        <strain evidence="4 6">CGMCC 1.5380</strain>
    </source>
</reference>
<dbReference type="EMBL" id="QQBA01000001">
    <property type="protein sequence ID" value="RDI58189.1"/>
    <property type="molecule type" value="Genomic_DNA"/>
</dbReference>
<organism evidence="4 6">
    <name type="scientific">Flavobacterium glaciei</name>
    <dbReference type="NCBI Taxonomy" id="386300"/>
    <lineage>
        <taxon>Bacteria</taxon>
        <taxon>Pseudomonadati</taxon>
        <taxon>Bacteroidota</taxon>
        <taxon>Flavobacteriia</taxon>
        <taxon>Flavobacteriales</taxon>
        <taxon>Flavobacteriaceae</taxon>
        <taxon>Flavobacterium</taxon>
    </lineage>
</organism>
<dbReference type="InterPro" id="IPR025665">
    <property type="entry name" value="Beta-barrel_OMP_2"/>
</dbReference>
<dbReference type="AlphaFoldDB" id="A0A562Q7H9"/>
<evidence type="ECO:0000313" key="3">
    <source>
        <dbReference type="EMBL" id="RDI58189.1"/>
    </source>
</evidence>
<name>A0A562Q7H9_9FLAO</name>
<evidence type="ECO:0000313" key="6">
    <source>
        <dbReference type="Proteomes" id="UP000321392"/>
    </source>
</evidence>
<feature type="signal peptide" evidence="1">
    <location>
        <begin position="1"/>
        <end position="20"/>
    </location>
</feature>
<feature type="chain" id="PRO_5023048913" evidence="1">
    <location>
        <begin position="21"/>
        <end position="187"/>
    </location>
</feature>
<sequence length="187" mass="20282">MKKIILVAVVLLAASVDMQAQLVKFGLKGGLNYANQSGSGITLTNDNYNNEAITSYHAGLVAEIKVTDGFSIQPELLYSTQGATYKNAAEEFKNELGYLSIPVLAKFNFNKTVSLDFGPQASFLLSERKNVDFKESETFEFGVAGGLTLNVTKSIFLQGRYVLGLTEATQDAEVKNSVVQISAGFKF</sequence>
<dbReference type="SUPFAM" id="SSF56925">
    <property type="entry name" value="OMPA-like"/>
    <property type="match status" value="1"/>
</dbReference>
<dbReference type="EMBL" id="VLKX01000001">
    <property type="protein sequence ID" value="TWI51976.1"/>
    <property type="molecule type" value="Genomic_DNA"/>
</dbReference>
<dbReference type="Proteomes" id="UP000254518">
    <property type="component" value="Unassembled WGS sequence"/>
</dbReference>
<proteinExistence type="predicted"/>
<evidence type="ECO:0000259" key="2">
    <source>
        <dbReference type="Pfam" id="PF13568"/>
    </source>
</evidence>
<keyword evidence="1" id="KW-0732">Signal</keyword>
<reference evidence="3 5" key="2">
    <citation type="submission" date="2018-07" db="EMBL/GenBank/DDBJ databases">
        <title>Genomic Encyclopedia of Type Strains, Phase IV (KMG-IV): sequencing the most valuable type-strain genomes for metagenomic binning, comparative biology and taxonomic classification.</title>
        <authorList>
            <person name="Goeker M."/>
        </authorList>
    </citation>
    <scope>NUCLEOTIDE SEQUENCE [LARGE SCALE GENOMIC DNA]</scope>
    <source>
        <strain evidence="3 5">DSM 19728</strain>
    </source>
</reference>
<protein>
    <submittedName>
        <fullName evidence="4">Outer membrane protein with beta-barrel domain</fullName>
    </submittedName>
</protein>
<accession>A0A562Q7H9</accession>
<dbReference type="InterPro" id="IPR011250">
    <property type="entry name" value="OMP/PagP_B-barrel"/>
</dbReference>
<dbReference type="Pfam" id="PF13568">
    <property type="entry name" value="OMP_b-brl_2"/>
    <property type="match status" value="1"/>
</dbReference>
<gene>
    <name evidence="3" type="ORF">DFR66_101113</name>
    <name evidence="4" type="ORF">IQ02_00111</name>
</gene>
<evidence type="ECO:0000313" key="4">
    <source>
        <dbReference type="EMBL" id="TWI51976.1"/>
    </source>
</evidence>
<keyword evidence="5" id="KW-1185">Reference proteome</keyword>
<dbReference type="OrthoDB" id="947434at2"/>
<evidence type="ECO:0000313" key="5">
    <source>
        <dbReference type="Proteomes" id="UP000254518"/>
    </source>
</evidence>
<feature type="domain" description="Outer membrane protein beta-barrel" evidence="2">
    <location>
        <begin position="19"/>
        <end position="168"/>
    </location>
</feature>
<dbReference type="RefSeq" id="WP_114752918.1">
    <property type="nucleotide sequence ID" value="NZ_QQBA01000001.1"/>
</dbReference>
<reference evidence="4" key="3">
    <citation type="submission" date="2019-07" db="EMBL/GenBank/DDBJ databases">
        <authorList>
            <person name="Whitman W."/>
            <person name="Huntemann M."/>
            <person name="Clum A."/>
            <person name="Pillay M."/>
            <person name="Palaniappan K."/>
            <person name="Varghese N."/>
            <person name="Mikhailova N."/>
            <person name="Stamatis D."/>
            <person name="Reddy T."/>
            <person name="Daum C."/>
            <person name="Shapiro N."/>
            <person name="Ivanova N."/>
            <person name="Kyrpides N."/>
            <person name="Woyke T."/>
        </authorList>
    </citation>
    <scope>NUCLEOTIDE SEQUENCE</scope>
    <source>
        <strain evidence="4">CGMCC 1.5380</strain>
    </source>
</reference>
<comment type="caution">
    <text evidence="4">The sequence shown here is derived from an EMBL/GenBank/DDBJ whole genome shotgun (WGS) entry which is preliminary data.</text>
</comment>
<dbReference type="Proteomes" id="UP000321392">
    <property type="component" value="Unassembled WGS sequence"/>
</dbReference>
<evidence type="ECO:0000256" key="1">
    <source>
        <dbReference type="SAM" id="SignalP"/>
    </source>
</evidence>